<comment type="caution">
    <text evidence="2">The sequence shown here is derived from an EMBL/GenBank/DDBJ whole genome shotgun (WGS) entry which is preliminary data.</text>
</comment>
<evidence type="ECO:0000313" key="2">
    <source>
        <dbReference type="EMBL" id="RTR28683.1"/>
    </source>
</evidence>
<dbReference type="OrthoDB" id="72397at2"/>
<reference evidence="2 3" key="1">
    <citation type="submission" date="2018-12" db="EMBL/GenBank/DDBJ databases">
        <title>Deinococcus radiophilus ATCC 27603 genome sequencing and assembly.</title>
        <authorList>
            <person name="Maclea K.S."/>
            <person name="Maynard C.R."/>
        </authorList>
    </citation>
    <scope>NUCLEOTIDE SEQUENCE [LARGE SCALE GENOMIC DNA]</scope>
    <source>
        <strain evidence="2 3">ATCC 27603</strain>
    </source>
</reference>
<accession>A0A431VZZ3</accession>
<keyword evidence="1" id="KW-0472">Membrane</keyword>
<gene>
    <name evidence="2" type="ORF">EJ104_04840</name>
</gene>
<evidence type="ECO:0008006" key="4">
    <source>
        <dbReference type="Google" id="ProtNLM"/>
    </source>
</evidence>
<evidence type="ECO:0000256" key="1">
    <source>
        <dbReference type="SAM" id="Phobius"/>
    </source>
</evidence>
<protein>
    <recommendedName>
        <fullName evidence="4">Cytochrome B</fullName>
    </recommendedName>
</protein>
<name>A0A431VZZ3_9DEIO</name>
<dbReference type="Proteomes" id="UP000277766">
    <property type="component" value="Unassembled WGS sequence"/>
</dbReference>
<sequence>MSDMYELLLTLHSWVRWLVLLTGLWALANAFTGVRAHGPLISRAPFTAFMGSVHLQLLLGLALFAIMGMSGAAPFSEPAAPRSSFGWEHLGLGLLTAVFATMANATTKRAAVPLAETAVQGGQVVSPNSNEQQLWRSALLWTVLAWIPLLLLIPWWRPALRMFGA</sequence>
<dbReference type="EMBL" id="RXPE01000006">
    <property type="protein sequence ID" value="RTR28683.1"/>
    <property type="molecule type" value="Genomic_DNA"/>
</dbReference>
<feature type="transmembrane region" description="Helical" evidence="1">
    <location>
        <begin position="138"/>
        <end position="156"/>
    </location>
</feature>
<dbReference type="AlphaFoldDB" id="A0A431VZZ3"/>
<proteinExistence type="predicted"/>
<keyword evidence="1" id="KW-0812">Transmembrane</keyword>
<keyword evidence="3" id="KW-1185">Reference proteome</keyword>
<dbReference type="RefSeq" id="WP_126351632.1">
    <property type="nucleotide sequence ID" value="NZ_CP086380.1"/>
</dbReference>
<keyword evidence="1" id="KW-1133">Transmembrane helix</keyword>
<organism evidence="2 3">
    <name type="scientific">Deinococcus radiophilus</name>
    <dbReference type="NCBI Taxonomy" id="32062"/>
    <lineage>
        <taxon>Bacteria</taxon>
        <taxon>Thermotogati</taxon>
        <taxon>Deinococcota</taxon>
        <taxon>Deinococci</taxon>
        <taxon>Deinococcales</taxon>
        <taxon>Deinococcaceae</taxon>
        <taxon>Deinococcus</taxon>
    </lineage>
</organism>
<feature type="transmembrane region" description="Helical" evidence="1">
    <location>
        <begin position="46"/>
        <end position="67"/>
    </location>
</feature>
<feature type="transmembrane region" description="Helical" evidence="1">
    <location>
        <begin position="14"/>
        <end position="34"/>
    </location>
</feature>
<evidence type="ECO:0000313" key="3">
    <source>
        <dbReference type="Proteomes" id="UP000277766"/>
    </source>
</evidence>
<feature type="transmembrane region" description="Helical" evidence="1">
    <location>
        <begin position="87"/>
        <end position="105"/>
    </location>
</feature>